<dbReference type="SMART" id="SM00086">
    <property type="entry name" value="PAC"/>
    <property type="match status" value="3"/>
</dbReference>
<dbReference type="Pfam" id="PF02518">
    <property type="entry name" value="HATPase_c"/>
    <property type="match status" value="1"/>
</dbReference>
<proteinExistence type="predicted"/>
<dbReference type="InterPro" id="IPR013656">
    <property type="entry name" value="PAS_4"/>
</dbReference>
<organism evidence="11 12">
    <name type="scientific">Gimesia chilikensis</name>
    <dbReference type="NCBI Taxonomy" id="2605989"/>
    <lineage>
        <taxon>Bacteria</taxon>
        <taxon>Pseudomonadati</taxon>
        <taxon>Planctomycetota</taxon>
        <taxon>Planctomycetia</taxon>
        <taxon>Planctomycetales</taxon>
        <taxon>Planctomycetaceae</taxon>
        <taxon>Gimesia</taxon>
    </lineage>
</organism>
<dbReference type="SUPFAM" id="SSF55785">
    <property type="entry name" value="PYP-like sensor domain (PAS domain)"/>
    <property type="match status" value="3"/>
</dbReference>
<evidence type="ECO:0000259" key="7">
    <source>
        <dbReference type="PROSITE" id="PS50109"/>
    </source>
</evidence>
<feature type="domain" description="Response regulatory" evidence="8">
    <location>
        <begin position="957"/>
        <end position="1073"/>
    </location>
</feature>
<dbReference type="Gene3D" id="3.30.565.10">
    <property type="entry name" value="Histidine kinase-like ATPase, C-terminal domain"/>
    <property type="match status" value="1"/>
</dbReference>
<dbReference type="Gene3D" id="3.40.50.2300">
    <property type="match status" value="1"/>
</dbReference>
<evidence type="ECO:0000259" key="8">
    <source>
        <dbReference type="PROSITE" id="PS50110"/>
    </source>
</evidence>
<dbReference type="SUPFAM" id="SSF55874">
    <property type="entry name" value="ATPase domain of HSP90 chaperone/DNA topoisomerase II/histidine kinase"/>
    <property type="match status" value="1"/>
</dbReference>
<evidence type="ECO:0000313" key="12">
    <source>
        <dbReference type="Proteomes" id="UP000320421"/>
    </source>
</evidence>
<dbReference type="PRINTS" id="PR00344">
    <property type="entry name" value="BCTRLSENSOR"/>
</dbReference>
<dbReference type="SMART" id="SM00448">
    <property type="entry name" value="REC"/>
    <property type="match status" value="1"/>
</dbReference>
<evidence type="ECO:0000256" key="5">
    <source>
        <dbReference type="ARBA" id="ARBA00022777"/>
    </source>
</evidence>
<dbReference type="InterPro" id="IPR000700">
    <property type="entry name" value="PAS-assoc_C"/>
</dbReference>
<sequence>MKFKFGSGKVKLNQFRIDSTQNTLEPRKDAYTAESETTCIKSILESIPSGAVLLQTGSLYFNERANALLGSSEDHPEVFEENVTRLLTLKPNPLPESAVHPAQVEFWSSCHDGNQCLCEVTLPAQEESSLWLIDEITSRRQNERLHHLLTSATSDVTGDEFFKRLVTTLAEALKLKCVLLVKHQTFHFEPGNQRIGKCQTVGACFDGELVPDFEYEVKGTPCADAIGTEPYSVCQNVARHYPEDMFLQEYEIESYFSLPMVDKHGAVQGHLVMLGDRPIYEDLCEIPAIKSYTYRAAAELSREYAERKLKESELRITMAARGSEIGLWDYDVITKQARFDDKWFTMLGYTPGEFAASFAAWQSLVHPEDLPPTLRLLKDYLDGKSPSYEAEIRMKTKAGAWKWILTRGKIAAYSPHQKPVQVIGTHIDIDDLKRSQQIRLQNEARLRIIMEQIPAILWTTDKENHYTSIVGAGLTQLGLQPDEAVGKPIYEFHESEEVSHYMTAMHERTLKGESVRFEQKLQNTILDIHIEPLRNSHEDIIGCIGLAIDVTVRKKTIEQLNRQRILLQTIFHSVTDVMIVTDRSHNIVMCNESIQLHFRCKEADLLGRPIRELVKSEADYQAQFNRVSYPNSHVLKPFILEYLRTDDTSFQGETIITPLRRSDNQITGYIQVIRDITDRIQMEEEKDQLHAQMLHAQKLESLGVLAGGVAHDFNNLLLAILGNTNLALMELQETSPISQNVKNIEIAARHATKICERLLAYSGRRTFVTTTFNLNQIIRETVEILKTIISPNAHIDLNLSKDSLLIHGDTGQIEQVVLNLLTNASEAIQNQKDAGKINVRTGLLELRQDDFADYYFCENVTPGRFVFFEIEDNGSGMDADCQSKMFDPFFTTKFTGRGLGLAGVSGIIRGHHGGLFVQSAVESGSCFRVILPVSIEAEEEVNTDSSIDPVVPADVGYVLVIDDDKAVCNVVTNVLKRFGFSVLLANSGAQGLEVYERNRDSISVVLLDMTMPGMSGVETLRQLQELQINIPVILTSGLSENDISDQMEGSEIVHFLKKPYKPQKLVNIVSKALLRHQIKDDATGKY</sequence>
<evidence type="ECO:0000259" key="9">
    <source>
        <dbReference type="PROSITE" id="PS50112"/>
    </source>
</evidence>
<dbReference type="SMART" id="SM00091">
    <property type="entry name" value="PAS"/>
    <property type="match status" value="3"/>
</dbReference>
<dbReference type="InterPro" id="IPR003594">
    <property type="entry name" value="HATPase_dom"/>
</dbReference>
<dbReference type="GO" id="GO:0000155">
    <property type="term" value="F:phosphorelay sensor kinase activity"/>
    <property type="evidence" value="ECO:0007669"/>
    <property type="project" value="InterPro"/>
</dbReference>
<feature type="domain" description="PAS" evidence="9">
    <location>
        <begin position="442"/>
        <end position="513"/>
    </location>
</feature>
<dbReference type="Pfam" id="PF08448">
    <property type="entry name" value="PAS_4"/>
    <property type="match status" value="1"/>
</dbReference>
<dbReference type="SUPFAM" id="SSF52172">
    <property type="entry name" value="CheY-like"/>
    <property type="match status" value="1"/>
</dbReference>
<dbReference type="AlphaFoldDB" id="A0A517PQV1"/>
<dbReference type="InterPro" id="IPR005467">
    <property type="entry name" value="His_kinase_dom"/>
</dbReference>
<evidence type="ECO:0000256" key="4">
    <source>
        <dbReference type="ARBA" id="ARBA00022679"/>
    </source>
</evidence>
<dbReference type="InterPro" id="IPR036890">
    <property type="entry name" value="HATPase_C_sf"/>
</dbReference>
<protein>
    <recommendedName>
        <fullName evidence="2">histidine kinase</fullName>
        <ecNumber evidence="2">2.7.13.3</ecNumber>
    </recommendedName>
</protein>
<dbReference type="InterPro" id="IPR004358">
    <property type="entry name" value="Sig_transdc_His_kin-like_C"/>
</dbReference>
<dbReference type="InterPro" id="IPR001789">
    <property type="entry name" value="Sig_transdc_resp-reg_receiver"/>
</dbReference>
<keyword evidence="3 6" id="KW-0597">Phosphoprotein</keyword>
<dbReference type="InterPro" id="IPR011006">
    <property type="entry name" value="CheY-like_superfamily"/>
</dbReference>
<dbReference type="PROSITE" id="PS50112">
    <property type="entry name" value="PAS"/>
    <property type="match status" value="1"/>
</dbReference>
<evidence type="ECO:0000313" key="11">
    <source>
        <dbReference type="EMBL" id="QDT21740.1"/>
    </source>
</evidence>
<dbReference type="Gene3D" id="1.10.287.130">
    <property type="match status" value="1"/>
</dbReference>
<dbReference type="Pfam" id="PF00989">
    <property type="entry name" value="PAS"/>
    <property type="match status" value="1"/>
</dbReference>
<dbReference type="Proteomes" id="UP000320421">
    <property type="component" value="Chromosome"/>
</dbReference>
<dbReference type="RefSeq" id="WP_145186526.1">
    <property type="nucleotide sequence ID" value="NZ_CP036266.1"/>
</dbReference>
<dbReference type="InterPro" id="IPR013655">
    <property type="entry name" value="PAS_fold_3"/>
</dbReference>
<dbReference type="PANTHER" id="PTHR43304:SF1">
    <property type="entry name" value="PAC DOMAIN-CONTAINING PROTEIN"/>
    <property type="match status" value="1"/>
</dbReference>
<evidence type="ECO:0000259" key="10">
    <source>
        <dbReference type="PROSITE" id="PS50113"/>
    </source>
</evidence>
<dbReference type="InterPro" id="IPR036097">
    <property type="entry name" value="HisK_dim/P_sf"/>
</dbReference>
<dbReference type="Pfam" id="PF00072">
    <property type="entry name" value="Response_reg"/>
    <property type="match status" value="1"/>
</dbReference>
<dbReference type="EC" id="2.7.13.3" evidence="2"/>
<dbReference type="Gene3D" id="3.30.450.20">
    <property type="entry name" value="PAS domain"/>
    <property type="match status" value="3"/>
</dbReference>
<dbReference type="PROSITE" id="PS50110">
    <property type="entry name" value="RESPONSE_REGULATORY"/>
    <property type="match status" value="1"/>
</dbReference>
<dbReference type="PANTHER" id="PTHR43304">
    <property type="entry name" value="PHYTOCHROME-LIKE PROTEIN CPH1"/>
    <property type="match status" value="1"/>
</dbReference>
<dbReference type="SUPFAM" id="SSF55781">
    <property type="entry name" value="GAF domain-like"/>
    <property type="match status" value="1"/>
</dbReference>
<dbReference type="PROSITE" id="PS50109">
    <property type="entry name" value="HIS_KIN"/>
    <property type="match status" value="1"/>
</dbReference>
<feature type="domain" description="PAC" evidence="10">
    <location>
        <begin position="511"/>
        <end position="562"/>
    </location>
</feature>
<dbReference type="NCBIfam" id="TIGR00229">
    <property type="entry name" value="sensory_box"/>
    <property type="match status" value="3"/>
</dbReference>
<feature type="modified residue" description="4-aspartylphosphate" evidence="6">
    <location>
        <position position="1008"/>
    </location>
</feature>
<keyword evidence="5" id="KW-0418">Kinase</keyword>
<dbReference type="InterPro" id="IPR003661">
    <property type="entry name" value="HisK_dim/P_dom"/>
</dbReference>
<dbReference type="PROSITE" id="PS50113">
    <property type="entry name" value="PAC"/>
    <property type="match status" value="2"/>
</dbReference>
<dbReference type="SUPFAM" id="SSF47384">
    <property type="entry name" value="Homodimeric domain of signal transducing histidine kinase"/>
    <property type="match status" value="1"/>
</dbReference>
<reference evidence="11 12" key="1">
    <citation type="submission" date="2019-02" db="EMBL/GenBank/DDBJ databases">
        <title>Deep-cultivation of Planctomycetes and their phenomic and genomic characterization uncovers novel biology.</title>
        <authorList>
            <person name="Wiegand S."/>
            <person name="Jogler M."/>
            <person name="Boedeker C."/>
            <person name="Pinto D."/>
            <person name="Vollmers J."/>
            <person name="Rivas-Marin E."/>
            <person name="Kohn T."/>
            <person name="Peeters S.H."/>
            <person name="Heuer A."/>
            <person name="Rast P."/>
            <person name="Oberbeckmann S."/>
            <person name="Bunk B."/>
            <person name="Jeske O."/>
            <person name="Meyerdierks A."/>
            <person name="Storesund J.E."/>
            <person name="Kallscheuer N."/>
            <person name="Luecker S."/>
            <person name="Lage O.M."/>
            <person name="Pohl T."/>
            <person name="Merkel B.J."/>
            <person name="Hornburger P."/>
            <person name="Mueller R.-W."/>
            <person name="Bruemmer F."/>
            <person name="Labrenz M."/>
            <person name="Spormann A.M."/>
            <person name="Op den Camp H."/>
            <person name="Overmann J."/>
            <person name="Amann R."/>
            <person name="Jetten M.S.M."/>
            <person name="Mascher T."/>
            <person name="Medema M.H."/>
            <person name="Devos D.P."/>
            <person name="Kaster A.-K."/>
            <person name="Ovreas L."/>
            <person name="Rohde M."/>
            <person name="Galperin M.Y."/>
            <person name="Jogler C."/>
        </authorList>
    </citation>
    <scope>NUCLEOTIDE SEQUENCE [LARGE SCALE GENOMIC DNA]</scope>
    <source>
        <strain evidence="11 12">HG66A1</strain>
    </source>
</reference>
<dbReference type="CDD" id="cd00082">
    <property type="entry name" value="HisKA"/>
    <property type="match status" value="1"/>
</dbReference>
<evidence type="ECO:0000256" key="1">
    <source>
        <dbReference type="ARBA" id="ARBA00000085"/>
    </source>
</evidence>
<gene>
    <name evidence="11" type="ORF">HG66A1_35430</name>
</gene>
<dbReference type="OrthoDB" id="220475at2"/>
<dbReference type="InterPro" id="IPR013767">
    <property type="entry name" value="PAS_fold"/>
</dbReference>
<evidence type="ECO:0000256" key="6">
    <source>
        <dbReference type="PROSITE-ProRule" id="PRU00169"/>
    </source>
</evidence>
<dbReference type="EMBL" id="CP036266">
    <property type="protein sequence ID" value="QDT21740.1"/>
    <property type="molecule type" value="Genomic_DNA"/>
</dbReference>
<name>A0A517PQV1_9PLAN</name>
<dbReference type="CDD" id="cd00130">
    <property type="entry name" value="PAS"/>
    <property type="match status" value="3"/>
</dbReference>
<dbReference type="InterPro" id="IPR052162">
    <property type="entry name" value="Sensor_kinase/Photoreceptor"/>
</dbReference>
<keyword evidence="4" id="KW-0808">Transferase</keyword>
<feature type="domain" description="PAC" evidence="10">
    <location>
        <begin position="636"/>
        <end position="688"/>
    </location>
</feature>
<evidence type="ECO:0000256" key="3">
    <source>
        <dbReference type="ARBA" id="ARBA00022553"/>
    </source>
</evidence>
<dbReference type="InterPro" id="IPR000014">
    <property type="entry name" value="PAS"/>
</dbReference>
<feature type="domain" description="Histidine kinase" evidence="7">
    <location>
        <begin position="708"/>
        <end position="935"/>
    </location>
</feature>
<comment type="catalytic activity">
    <reaction evidence="1">
        <text>ATP + protein L-histidine = ADP + protein N-phospho-L-histidine.</text>
        <dbReference type="EC" id="2.7.13.3"/>
    </reaction>
</comment>
<evidence type="ECO:0000256" key="2">
    <source>
        <dbReference type="ARBA" id="ARBA00012438"/>
    </source>
</evidence>
<keyword evidence="12" id="KW-1185">Reference proteome</keyword>
<dbReference type="SMART" id="SM00387">
    <property type="entry name" value="HATPase_c"/>
    <property type="match status" value="1"/>
</dbReference>
<dbReference type="CDD" id="cd00156">
    <property type="entry name" value="REC"/>
    <property type="match status" value="1"/>
</dbReference>
<dbReference type="Pfam" id="PF08447">
    <property type="entry name" value="PAS_3"/>
    <property type="match status" value="1"/>
</dbReference>
<dbReference type="InterPro" id="IPR035965">
    <property type="entry name" value="PAS-like_dom_sf"/>
</dbReference>
<dbReference type="InterPro" id="IPR001610">
    <property type="entry name" value="PAC"/>
</dbReference>
<accession>A0A517PQV1</accession>